<dbReference type="Proteomes" id="UP000663828">
    <property type="component" value="Unassembled WGS sequence"/>
</dbReference>
<name>A0A814VS83_ADIRI</name>
<evidence type="ECO:0000313" key="2">
    <source>
        <dbReference type="EMBL" id="CAF1194935.1"/>
    </source>
</evidence>
<organism evidence="2 3">
    <name type="scientific">Adineta ricciae</name>
    <name type="common">Rotifer</name>
    <dbReference type="NCBI Taxonomy" id="249248"/>
    <lineage>
        <taxon>Eukaryota</taxon>
        <taxon>Metazoa</taxon>
        <taxon>Spiralia</taxon>
        <taxon>Gnathifera</taxon>
        <taxon>Rotifera</taxon>
        <taxon>Eurotatoria</taxon>
        <taxon>Bdelloidea</taxon>
        <taxon>Adinetida</taxon>
        <taxon>Adinetidae</taxon>
        <taxon>Adineta</taxon>
    </lineage>
</organism>
<reference evidence="2" key="1">
    <citation type="submission" date="2021-02" db="EMBL/GenBank/DDBJ databases">
        <authorList>
            <person name="Nowell W R."/>
        </authorList>
    </citation>
    <scope>NUCLEOTIDE SEQUENCE</scope>
</reference>
<proteinExistence type="predicted"/>
<keyword evidence="1" id="KW-0175">Coiled coil</keyword>
<evidence type="ECO:0000313" key="3">
    <source>
        <dbReference type="Proteomes" id="UP000663828"/>
    </source>
</evidence>
<comment type="caution">
    <text evidence="2">The sequence shown here is derived from an EMBL/GenBank/DDBJ whole genome shotgun (WGS) entry which is preliminary data.</text>
</comment>
<dbReference type="AlphaFoldDB" id="A0A814VS83"/>
<gene>
    <name evidence="2" type="ORF">XAT740_LOCUS23337</name>
</gene>
<feature type="coiled-coil region" evidence="1">
    <location>
        <begin position="53"/>
        <end position="87"/>
    </location>
</feature>
<protein>
    <submittedName>
        <fullName evidence="2">Uncharacterized protein</fullName>
    </submittedName>
</protein>
<sequence>MSTDLRYEIALAECHSLRQQLKNVYGKCSDIYEALAILDEHSTKERDVLEKLVRDLKQTIQHELTKNEQLSIEKLQMERNEEHFKEELHNKTEDLKKITVKYRRIYVKQQQEKYIQEHLTRPKTKKSR</sequence>
<evidence type="ECO:0000256" key="1">
    <source>
        <dbReference type="SAM" id="Coils"/>
    </source>
</evidence>
<accession>A0A814VS83</accession>
<dbReference type="EMBL" id="CAJNOR010001759">
    <property type="protein sequence ID" value="CAF1194935.1"/>
    <property type="molecule type" value="Genomic_DNA"/>
</dbReference>
<keyword evidence="3" id="KW-1185">Reference proteome</keyword>